<dbReference type="SUPFAM" id="SSF56436">
    <property type="entry name" value="C-type lectin-like"/>
    <property type="match status" value="1"/>
</dbReference>
<dbReference type="InterPro" id="IPR016186">
    <property type="entry name" value="C-type_lectin-like/link_sf"/>
</dbReference>
<keyword evidence="2" id="KW-1185">Reference proteome</keyword>
<dbReference type="InterPro" id="IPR016187">
    <property type="entry name" value="CTDL_fold"/>
</dbReference>
<dbReference type="CDD" id="cd00037">
    <property type="entry name" value="CLECT"/>
    <property type="match status" value="1"/>
</dbReference>
<dbReference type="Gene3D" id="3.10.100.10">
    <property type="entry name" value="Mannose-Binding Protein A, subunit A"/>
    <property type="match status" value="1"/>
</dbReference>
<sequence length="132" mass="13852">LSAFSALVESQNTTGWTDTCKVDVCGNEDVTCLNSVDIMNNTCTCGGINNTCSCGDGYVNGSSGCQVAPPCKSPFIPVKDVGCAHIFPTKMNYSDARTLCQGEGGDLAAPNNVTDLKDYIMEYIASVDTSVD</sequence>
<gene>
    <name evidence="1" type="ORF">MNOR_LOCUS32648</name>
</gene>
<dbReference type="Proteomes" id="UP001497623">
    <property type="component" value="Unassembled WGS sequence"/>
</dbReference>
<feature type="non-terminal residue" evidence="1">
    <location>
        <position position="132"/>
    </location>
</feature>
<evidence type="ECO:0000313" key="1">
    <source>
        <dbReference type="EMBL" id="CAL4161523.1"/>
    </source>
</evidence>
<feature type="non-terminal residue" evidence="1">
    <location>
        <position position="1"/>
    </location>
</feature>
<evidence type="ECO:0008006" key="3">
    <source>
        <dbReference type="Google" id="ProtNLM"/>
    </source>
</evidence>
<evidence type="ECO:0000313" key="2">
    <source>
        <dbReference type="Proteomes" id="UP001497623"/>
    </source>
</evidence>
<proteinExistence type="predicted"/>
<accession>A0AAV2S5V4</accession>
<reference evidence="1 2" key="1">
    <citation type="submission" date="2024-05" db="EMBL/GenBank/DDBJ databases">
        <authorList>
            <person name="Wallberg A."/>
        </authorList>
    </citation>
    <scope>NUCLEOTIDE SEQUENCE [LARGE SCALE GENOMIC DNA]</scope>
</reference>
<dbReference type="EMBL" id="CAXKWB010044853">
    <property type="protein sequence ID" value="CAL4161523.1"/>
    <property type="molecule type" value="Genomic_DNA"/>
</dbReference>
<protein>
    <recommendedName>
        <fullName evidence="3">C-type lectin domain-containing protein</fullName>
    </recommendedName>
</protein>
<name>A0AAV2S5V4_MEGNR</name>
<dbReference type="AlphaFoldDB" id="A0AAV2S5V4"/>
<organism evidence="1 2">
    <name type="scientific">Meganyctiphanes norvegica</name>
    <name type="common">Northern krill</name>
    <name type="synonym">Thysanopoda norvegica</name>
    <dbReference type="NCBI Taxonomy" id="48144"/>
    <lineage>
        <taxon>Eukaryota</taxon>
        <taxon>Metazoa</taxon>
        <taxon>Ecdysozoa</taxon>
        <taxon>Arthropoda</taxon>
        <taxon>Crustacea</taxon>
        <taxon>Multicrustacea</taxon>
        <taxon>Malacostraca</taxon>
        <taxon>Eumalacostraca</taxon>
        <taxon>Eucarida</taxon>
        <taxon>Euphausiacea</taxon>
        <taxon>Euphausiidae</taxon>
        <taxon>Meganyctiphanes</taxon>
    </lineage>
</organism>
<comment type="caution">
    <text evidence="1">The sequence shown here is derived from an EMBL/GenBank/DDBJ whole genome shotgun (WGS) entry which is preliminary data.</text>
</comment>